<proteinExistence type="predicted"/>
<sequence length="339" mass="38954">MFAWALVTGKEMRRSLISLSSRSKWFLLQHTSNSSGSALTSILYTPGKLRTRMEVGLNARPGMIRAQLENSSYSTMVQYDNKDTHQQSGGDTGGVRRHQIGENVSRKDKITFLVNTLSDLKDSKEAVYGALDAWVAWEQNFPIASLKQALFALEKEQQWHRVVQVIKWMLSKGQGTTMGVYEQLICALDKDNRAEEAHKFWVKKIGNDLHSVNWKLCKLMISIYYRNNMLERLVKLFKGLEAFDRKPPEKSIVQKVADAYELLGLPEEKNRILEKYNHLFTDTWMGQPKKYRKNSQLKTEKPENISGPFFILFLFVVGFRVKIACAIDKKYSVCTVISI</sequence>
<dbReference type="PANTHER" id="PTHR47603:SF1">
    <property type="entry name" value="PPR CONTAINING-LIKE PROTEIN"/>
    <property type="match status" value="1"/>
</dbReference>
<evidence type="ECO:0000313" key="1">
    <source>
        <dbReference type="EMBL" id="KAJ4961694.1"/>
    </source>
</evidence>
<dbReference type="PANTHER" id="PTHR47603">
    <property type="entry name" value="PPR CONTAINING-LIKE PROTEIN"/>
    <property type="match status" value="1"/>
</dbReference>
<comment type="caution">
    <text evidence="1">The sequence shown here is derived from an EMBL/GenBank/DDBJ whole genome shotgun (WGS) entry which is preliminary data.</text>
</comment>
<dbReference type="Proteomes" id="UP001141806">
    <property type="component" value="Unassembled WGS sequence"/>
</dbReference>
<dbReference type="InterPro" id="IPR011990">
    <property type="entry name" value="TPR-like_helical_dom_sf"/>
</dbReference>
<dbReference type="AlphaFoldDB" id="A0A9Q0H9D4"/>
<organism evidence="1 2">
    <name type="scientific">Protea cynaroides</name>
    <dbReference type="NCBI Taxonomy" id="273540"/>
    <lineage>
        <taxon>Eukaryota</taxon>
        <taxon>Viridiplantae</taxon>
        <taxon>Streptophyta</taxon>
        <taxon>Embryophyta</taxon>
        <taxon>Tracheophyta</taxon>
        <taxon>Spermatophyta</taxon>
        <taxon>Magnoliopsida</taxon>
        <taxon>Proteales</taxon>
        <taxon>Proteaceae</taxon>
        <taxon>Protea</taxon>
    </lineage>
</organism>
<name>A0A9Q0H9D4_9MAGN</name>
<protein>
    <recommendedName>
        <fullName evidence="3">Pentatricopeptide repeat-containing protein</fullName>
    </recommendedName>
</protein>
<accession>A0A9Q0H9D4</accession>
<dbReference type="Gene3D" id="1.25.40.10">
    <property type="entry name" value="Tetratricopeptide repeat domain"/>
    <property type="match status" value="1"/>
</dbReference>
<gene>
    <name evidence="1" type="ORF">NE237_021604</name>
</gene>
<evidence type="ECO:0008006" key="3">
    <source>
        <dbReference type="Google" id="ProtNLM"/>
    </source>
</evidence>
<dbReference type="OrthoDB" id="1878928at2759"/>
<keyword evidence="2" id="KW-1185">Reference proteome</keyword>
<evidence type="ECO:0000313" key="2">
    <source>
        <dbReference type="Proteomes" id="UP001141806"/>
    </source>
</evidence>
<dbReference type="EMBL" id="JAMYWD010000009">
    <property type="protein sequence ID" value="KAJ4961694.1"/>
    <property type="molecule type" value="Genomic_DNA"/>
</dbReference>
<reference evidence="1" key="1">
    <citation type="journal article" date="2023" name="Plant J.">
        <title>The genome of the king protea, Protea cynaroides.</title>
        <authorList>
            <person name="Chang J."/>
            <person name="Duong T.A."/>
            <person name="Schoeman C."/>
            <person name="Ma X."/>
            <person name="Roodt D."/>
            <person name="Barker N."/>
            <person name="Li Z."/>
            <person name="Van de Peer Y."/>
            <person name="Mizrachi E."/>
        </authorList>
    </citation>
    <scope>NUCLEOTIDE SEQUENCE</scope>
    <source>
        <tissue evidence="1">Young leaves</tissue>
    </source>
</reference>